<protein>
    <submittedName>
        <fullName evidence="4">Glycoside hydrolase family 19 catalytic domain-containing protein</fullName>
    </submittedName>
</protein>
<dbReference type="CDD" id="cd00325">
    <property type="entry name" value="chitinase_GH19"/>
    <property type="match status" value="1"/>
</dbReference>
<feature type="domain" description="Glycoside hydrolase family 19 catalytic" evidence="2">
    <location>
        <begin position="183"/>
        <end position="345"/>
    </location>
</feature>
<evidence type="ECO:0000313" key="3">
    <source>
        <dbReference type="Proteomes" id="UP000046395"/>
    </source>
</evidence>
<feature type="signal peptide" evidence="1">
    <location>
        <begin position="1"/>
        <end position="17"/>
    </location>
</feature>
<name>A0A5S6R5T0_TRIMR</name>
<feature type="chain" id="PRO_5024315365" evidence="1">
    <location>
        <begin position="18"/>
        <end position="437"/>
    </location>
</feature>
<dbReference type="STRING" id="70415.A0A5S6R5T0"/>
<dbReference type="InterPro" id="IPR023346">
    <property type="entry name" value="Lysozyme-like_dom_sf"/>
</dbReference>
<dbReference type="Gene3D" id="3.30.20.10">
    <property type="entry name" value="Endochitinase, domain 2"/>
    <property type="match status" value="1"/>
</dbReference>
<reference evidence="4" key="1">
    <citation type="submission" date="2019-12" db="UniProtKB">
        <authorList>
            <consortium name="WormBaseParasite"/>
        </authorList>
    </citation>
    <scope>IDENTIFICATION</scope>
</reference>
<evidence type="ECO:0000313" key="4">
    <source>
        <dbReference type="WBParaSite" id="TMUE_3000014567.1"/>
    </source>
</evidence>
<dbReference type="PANTHER" id="PTHR47836">
    <property type="entry name" value="PROTEIN CBG09520-RELATED"/>
    <property type="match status" value="1"/>
</dbReference>
<dbReference type="Gene3D" id="1.10.530.10">
    <property type="match status" value="1"/>
</dbReference>
<accession>A0A5S6R5T0</accession>
<dbReference type="GO" id="GO:0004568">
    <property type="term" value="F:chitinase activity"/>
    <property type="evidence" value="ECO:0007669"/>
    <property type="project" value="InterPro"/>
</dbReference>
<keyword evidence="3" id="KW-1185">Reference proteome</keyword>
<dbReference type="InterPro" id="IPR000726">
    <property type="entry name" value="Glyco_hydro_19_cat"/>
</dbReference>
<dbReference type="SUPFAM" id="SSF53955">
    <property type="entry name" value="Lysozyme-like"/>
    <property type="match status" value="1"/>
</dbReference>
<dbReference type="AlphaFoldDB" id="A0A5S6R5T0"/>
<organism evidence="3 4">
    <name type="scientific">Trichuris muris</name>
    <name type="common">Mouse whipworm</name>
    <dbReference type="NCBI Taxonomy" id="70415"/>
    <lineage>
        <taxon>Eukaryota</taxon>
        <taxon>Metazoa</taxon>
        <taxon>Ecdysozoa</taxon>
        <taxon>Nematoda</taxon>
        <taxon>Enoplea</taxon>
        <taxon>Dorylaimia</taxon>
        <taxon>Trichinellida</taxon>
        <taxon>Trichuridae</taxon>
        <taxon>Trichuris</taxon>
    </lineage>
</organism>
<dbReference type="GO" id="GO:0016998">
    <property type="term" value="P:cell wall macromolecule catabolic process"/>
    <property type="evidence" value="ECO:0007669"/>
    <property type="project" value="InterPro"/>
</dbReference>
<proteinExistence type="predicted"/>
<evidence type="ECO:0000256" key="1">
    <source>
        <dbReference type="SAM" id="SignalP"/>
    </source>
</evidence>
<dbReference type="Proteomes" id="UP000046395">
    <property type="component" value="Unassembled WGS sequence"/>
</dbReference>
<evidence type="ECO:0000259" key="2">
    <source>
        <dbReference type="Pfam" id="PF00182"/>
    </source>
</evidence>
<keyword evidence="1" id="KW-0732">Signal</keyword>
<dbReference type="Pfam" id="PF00182">
    <property type="entry name" value="Glyco_hydro_19"/>
    <property type="match status" value="1"/>
</dbReference>
<dbReference type="GO" id="GO:0006032">
    <property type="term" value="P:chitin catabolic process"/>
    <property type="evidence" value="ECO:0007669"/>
    <property type="project" value="InterPro"/>
</dbReference>
<dbReference type="WBParaSite" id="TMUE_3000014567.1">
    <property type="protein sequence ID" value="TMUE_3000014567.1"/>
    <property type="gene ID" value="WBGene00290563"/>
</dbReference>
<dbReference type="PANTHER" id="PTHR47836:SF2">
    <property type="entry name" value="GLYCOSIDE HYDROLASE FAMILY 19 CATALYTIC DOMAIN-CONTAINING PROTEIN"/>
    <property type="match status" value="1"/>
</dbReference>
<sequence length="437" mass="48674">MPCVAFALLFYTLLGTAQLTATAGCPARLRFGNGPPSNCTKFTDPKNLPKSKLESWFTKEMFNDLFPKANLGWGPHECSPYNYESFIIAARYFPEFASEAPNNGYTADQNYKRDMAAFFAHAVQETGENDANLYTGNRSKEAADDCFYRGGFFNWFEGGPTSLFLPPNAPGHHPKDGELCQAAGRYCISNDELDYFYPCNNDTSGQFYKGCYFGRGAIQLSYNYNYGLFSMWLNSNGINVDLLRNPNLLMTNTDPPLAIMGSLWFYMTPQPPKPAMHDIVMGQWDPGNSNRAAGYSGPIFGPTSLIINNECNGEDATEPGGGGESRRIKAFKWFCKYFGVPAGEDRVLTCKGMPTTLDMIPGKKSLQPDWSTTWKTAPCKCAPANYGGMIPYFDQGRYPDRLVAKNAENEKRCVQTIYDNPSMYGMFPKTSLCLTVM</sequence>